<evidence type="ECO:0000313" key="2">
    <source>
        <dbReference type="Proteomes" id="UP000195569"/>
    </source>
</evidence>
<gene>
    <name evidence="1" type="ORF">BN2476_360051</name>
</gene>
<dbReference type="AlphaFoldDB" id="A0A1N7S990"/>
<comment type="caution">
    <text evidence="1">The sequence shown here is derived from an EMBL/GenBank/DDBJ whole genome shotgun (WGS) entry which is preliminary data.</text>
</comment>
<accession>A0A1N7S990</accession>
<dbReference type="Proteomes" id="UP000195569">
    <property type="component" value="Unassembled WGS sequence"/>
</dbReference>
<sequence>MLVWHFSPSADVNTAQRRWMKSTSRPLSMAESVSVIDKCIYRIILSPQGKPCNDMVA</sequence>
<evidence type="ECO:0000313" key="1">
    <source>
        <dbReference type="EMBL" id="SIT43945.1"/>
    </source>
</evidence>
<protein>
    <submittedName>
        <fullName evidence="1">Uncharacterized protein</fullName>
    </submittedName>
</protein>
<organism evidence="1 2">
    <name type="scientific">Paraburkholderia piptadeniae</name>
    <dbReference type="NCBI Taxonomy" id="1701573"/>
    <lineage>
        <taxon>Bacteria</taxon>
        <taxon>Pseudomonadati</taxon>
        <taxon>Pseudomonadota</taxon>
        <taxon>Betaproteobacteria</taxon>
        <taxon>Burkholderiales</taxon>
        <taxon>Burkholderiaceae</taxon>
        <taxon>Paraburkholderia</taxon>
    </lineage>
</organism>
<dbReference type="EMBL" id="CYGY02000036">
    <property type="protein sequence ID" value="SIT43945.1"/>
    <property type="molecule type" value="Genomic_DNA"/>
</dbReference>
<reference evidence="1" key="1">
    <citation type="submission" date="2016-12" db="EMBL/GenBank/DDBJ databases">
        <authorList>
            <person name="Moulin L."/>
        </authorList>
    </citation>
    <scope>NUCLEOTIDE SEQUENCE [LARGE SCALE GENOMIC DNA]</scope>
    <source>
        <strain evidence="1">STM 7183</strain>
    </source>
</reference>
<proteinExistence type="predicted"/>
<name>A0A1N7S990_9BURK</name>
<keyword evidence="2" id="KW-1185">Reference proteome</keyword>